<protein>
    <submittedName>
        <fullName evidence="4">Secretion protein HlyD</fullName>
    </submittedName>
</protein>
<dbReference type="eggNOG" id="COG0845">
    <property type="taxonomic scope" value="Bacteria"/>
</dbReference>
<evidence type="ECO:0000256" key="2">
    <source>
        <dbReference type="ARBA" id="ARBA00023054"/>
    </source>
</evidence>
<comment type="subcellular location">
    <subcellularLocation>
        <location evidence="1">Cell envelope</location>
    </subcellularLocation>
</comment>
<dbReference type="Proteomes" id="UP000002432">
    <property type="component" value="Chromosome"/>
</dbReference>
<accession>Q1IQY0</accession>
<dbReference type="Gene3D" id="2.40.50.100">
    <property type="match status" value="1"/>
</dbReference>
<dbReference type="KEGG" id="aba:Acid345_1719"/>
<dbReference type="EMBL" id="CP000360">
    <property type="protein sequence ID" value="ABF40720.1"/>
    <property type="molecule type" value="Genomic_DNA"/>
</dbReference>
<evidence type="ECO:0000256" key="1">
    <source>
        <dbReference type="ARBA" id="ARBA00004196"/>
    </source>
</evidence>
<name>Q1IQY0_KORVE</name>
<reference evidence="4 5" key="1">
    <citation type="journal article" date="2009" name="Appl. Environ. Microbiol.">
        <title>Three genomes from the phylum Acidobacteria provide insight into the lifestyles of these microorganisms in soils.</title>
        <authorList>
            <person name="Ward N.L."/>
            <person name="Challacombe J.F."/>
            <person name="Janssen P.H."/>
            <person name="Henrissat B."/>
            <person name="Coutinho P.M."/>
            <person name="Wu M."/>
            <person name="Xie G."/>
            <person name="Haft D.H."/>
            <person name="Sait M."/>
            <person name="Badger J."/>
            <person name="Barabote R.D."/>
            <person name="Bradley B."/>
            <person name="Brettin T.S."/>
            <person name="Brinkac L.M."/>
            <person name="Bruce D."/>
            <person name="Creasy T."/>
            <person name="Daugherty S.C."/>
            <person name="Davidsen T.M."/>
            <person name="DeBoy R.T."/>
            <person name="Detter J.C."/>
            <person name="Dodson R.J."/>
            <person name="Durkin A.S."/>
            <person name="Ganapathy A."/>
            <person name="Gwinn-Giglio M."/>
            <person name="Han C.S."/>
            <person name="Khouri H."/>
            <person name="Kiss H."/>
            <person name="Kothari S.P."/>
            <person name="Madupu R."/>
            <person name="Nelson K.E."/>
            <person name="Nelson W.C."/>
            <person name="Paulsen I."/>
            <person name="Penn K."/>
            <person name="Ren Q."/>
            <person name="Rosovitz M.J."/>
            <person name="Selengut J.D."/>
            <person name="Shrivastava S."/>
            <person name="Sullivan S.A."/>
            <person name="Tapia R."/>
            <person name="Thompson L.S."/>
            <person name="Watkins K.L."/>
            <person name="Yang Q."/>
            <person name="Yu C."/>
            <person name="Zafar N."/>
            <person name="Zhou L."/>
            <person name="Kuske C.R."/>
        </authorList>
    </citation>
    <scope>NUCLEOTIDE SEQUENCE [LARGE SCALE GENOMIC DNA]</scope>
    <source>
        <strain evidence="4 5">Ellin345</strain>
    </source>
</reference>
<dbReference type="HOGENOM" id="CLU_018816_6_5_0"/>
<dbReference type="Gene3D" id="2.40.30.170">
    <property type="match status" value="1"/>
</dbReference>
<evidence type="ECO:0000313" key="4">
    <source>
        <dbReference type="EMBL" id="ABF40720.1"/>
    </source>
</evidence>
<dbReference type="InterPro" id="IPR059052">
    <property type="entry name" value="HH_YbhG-like"/>
</dbReference>
<proteinExistence type="predicted"/>
<dbReference type="InterPro" id="IPR050465">
    <property type="entry name" value="UPF0194_transport"/>
</dbReference>
<gene>
    <name evidence="4" type="ordered locus">Acid345_1719</name>
</gene>
<sequence length="315" mass="33813">MRGLLILVFATMGFVGCSKRGDSGYQGYVEGRYVYVSTPQAGRLDHLAAARGDTVNASQALFTLDQEPEHSAELQARKTLLADEGRLADLKTGKRPPEKDVISAQLAQAKVELQKSEDLLKSDEAQYAAGGFSLTDLISARAAVAANAAIVRQFQSNLEVAALPGREEQIAAQAAVVAADKAALQQAKWKLQQKQVAAPKDGLVFDTLYREGDWVAAGTPVVQMLPPANVEVRFFVPETIVGKLKIGQKVNVHCDGCDAEVAGEISFVSNQVEYTPPVIYSNENRSKLVFMVIARPAADKAASLHPGQPVEVTLP</sequence>
<dbReference type="EnsemblBacteria" id="ABF40720">
    <property type="protein sequence ID" value="ABF40720"/>
    <property type="gene ID" value="Acid345_1719"/>
</dbReference>
<dbReference type="PROSITE" id="PS51257">
    <property type="entry name" value="PROKAR_LIPOPROTEIN"/>
    <property type="match status" value="1"/>
</dbReference>
<dbReference type="GO" id="GO:0030313">
    <property type="term" value="C:cell envelope"/>
    <property type="evidence" value="ECO:0007669"/>
    <property type="project" value="UniProtKB-SubCell"/>
</dbReference>
<dbReference type="STRING" id="204669.Acid345_1719"/>
<evidence type="ECO:0000313" key="5">
    <source>
        <dbReference type="Proteomes" id="UP000002432"/>
    </source>
</evidence>
<organism evidence="4 5">
    <name type="scientific">Koribacter versatilis (strain Ellin345)</name>
    <dbReference type="NCBI Taxonomy" id="204669"/>
    <lineage>
        <taxon>Bacteria</taxon>
        <taxon>Pseudomonadati</taxon>
        <taxon>Acidobacteriota</taxon>
        <taxon>Terriglobia</taxon>
        <taxon>Terriglobales</taxon>
        <taxon>Candidatus Korobacteraceae</taxon>
        <taxon>Candidatus Korobacter</taxon>
    </lineage>
</organism>
<dbReference type="Pfam" id="PF25881">
    <property type="entry name" value="HH_YBHG"/>
    <property type="match status" value="1"/>
</dbReference>
<dbReference type="PANTHER" id="PTHR32347:SF23">
    <property type="entry name" value="BLL5650 PROTEIN"/>
    <property type="match status" value="1"/>
</dbReference>
<evidence type="ECO:0000259" key="3">
    <source>
        <dbReference type="Pfam" id="PF25881"/>
    </source>
</evidence>
<dbReference type="AlphaFoldDB" id="Q1IQY0"/>
<keyword evidence="2" id="KW-0175">Coiled coil</keyword>
<dbReference type="SUPFAM" id="SSF111369">
    <property type="entry name" value="HlyD-like secretion proteins"/>
    <property type="match status" value="1"/>
</dbReference>
<feature type="domain" description="YbhG-like alpha-helical hairpin" evidence="3">
    <location>
        <begin position="64"/>
        <end position="192"/>
    </location>
</feature>
<keyword evidence="5" id="KW-1185">Reference proteome</keyword>
<dbReference type="PANTHER" id="PTHR32347">
    <property type="entry name" value="EFFLUX SYSTEM COMPONENT YKNX-RELATED"/>
    <property type="match status" value="1"/>
</dbReference>